<accession>A0ACB8MWG1</accession>
<organism evidence="1 2">
    <name type="scientific">Citrus sinensis</name>
    <name type="common">Sweet orange</name>
    <name type="synonym">Citrus aurantium var. sinensis</name>
    <dbReference type="NCBI Taxonomy" id="2711"/>
    <lineage>
        <taxon>Eukaryota</taxon>
        <taxon>Viridiplantae</taxon>
        <taxon>Streptophyta</taxon>
        <taxon>Embryophyta</taxon>
        <taxon>Tracheophyta</taxon>
        <taxon>Spermatophyta</taxon>
        <taxon>Magnoliopsida</taxon>
        <taxon>eudicotyledons</taxon>
        <taxon>Gunneridae</taxon>
        <taxon>Pentapetalae</taxon>
        <taxon>rosids</taxon>
        <taxon>malvids</taxon>
        <taxon>Sapindales</taxon>
        <taxon>Rutaceae</taxon>
        <taxon>Aurantioideae</taxon>
        <taxon>Citrus</taxon>
    </lineage>
</organism>
<dbReference type="EMBL" id="CM039171">
    <property type="protein sequence ID" value="KAH9789475.1"/>
    <property type="molecule type" value="Genomic_DNA"/>
</dbReference>
<dbReference type="Proteomes" id="UP000829398">
    <property type="component" value="Chromosome 2"/>
</dbReference>
<proteinExistence type="predicted"/>
<sequence>MNRLIFPINNLSVNYLDCLLGKCMKSKALRQGKQVHALLCTNDLNIFSLKSKLVGVYAGCGDVNSARLVFDKIPNPNVFMLNWMVMASAFTGNFQEAIGYFSLMREFIYRCNKFTFSIVLKACVGLLDIKKGKQVHAVATQMGFENDVSVGNALIDMYSKCGLLCSARRVFHGMFERDVVSWTSMISGYCNVSKVDEAVVLFERMKLEGLEPNQFTYNAIIASYARRGDSNAAFAFFSRMTAEGFVPDLVTWNAMISGFAQSKRENEALKLFKGMLVSGIKPNNVTVTGVLQAGGLTGSIQIGREIHALVCRMGLHIDVFTGSALIDMYSKCGSLKDARTLFEITRIKNVASWNAMIGCYGKHGMVDSSIELFERMLEEGMRANEVTLISVLSACSHGGLVEKGLEIFRSMKERYGVKISKEHYACVVDMLCRSGRMVEAYDLLRQVPMYVTNSMAGAFRNGCNIHGRRDLAVTMGEEFFEMGLRKPDGFVMLSNICAADGEWHEAENLRKIMKEKNVQKQPGFSRVEKRNEFVEKEVQNESKAVVEQPKYPFSLPRAY</sequence>
<gene>
    <name evidence="1" type="ORF">KPL71_003028</name>
</gene>
<keyword evidence="2" id="KW-1185">Reference proteome</keyword>
<comment type="caution">
    <text evidence="1">The sequence shown here is derived from an EMBL/GenBank/DDBJ whole genome shotgun (WGS) entry which is preliminary data.</text>
</comment>
<protein>
    <submittedName>
        <fullName evidence="1">Pentatricopeptide repeat-containing protein</fullName>
    </submittedName>
</protein>
<name>A0ACB8MWG1_CITSI</name>
<evidence type="ECO:0000313" key="2">
    <source>
        <dbReference type="Proteomes" id="UP000829398"/>
    </source>
</evidence>
<evidence type="ECO:0000313" key="1">
    <source>
        <dbReference type="EMBL" id="KAH9789475.1"/>
    </source>
</evidence>
<reference evidence="2" key="1">
    <citation type="journal article" date="2023" name="Hortic. Res.">
        <title>A chromosome-level phased genome enabling allele-level studies in sweet orange: a case study on citrus Huanglongbing tolerance.</title>
        <authorList>
            <person name="Wu B."/>
            <person name="Yu Q."/>
            <person name="Deng Z."/>
            <person name="Duan Y."/>
            <person name="Luo F."/>
            <person name="Gmitter F. Jr."/>
        </authorList>
    </citation>
    <scope>NUCLEOTIDE SEQUENCE [LARGE SCALE GENOMIC DNA]</scope>
    <source>
        <strain evidence="2">cv. Valencia</strain>
    </source>
</reference>